<evidence type="ECO:0000256" key="3">
    <source>
        <dbReference type="ARBA" id="ARBA00022670"/>
    </source>
</evidence>
<dbReference type="PANTHER" id="PTHR24006">
    <property type="entry name" value="UBIQUITIN CARBOXYL-TERMINAL HYDROLASE"/>
    <property type="match status" value="1"/>
</dbReference>
<name>A0A830H774_9CHLO</name>
<dbReference type="PROSITE" id="PS00972">
    <property type="entry name" value="USP_1"/>
    <property type="match status" value="1"/>
</dbReference>
<dbReference type="Proteomes" id="UP000660262">
    <property type="component" value="Unassembled WGS sequence"/>
</dbReference>
<dbReference type="InterPro" id="IPR028889">
    <property type="entry name" value="USP"/>
</dbReference>
<keyword evidence="4 7" id="KW-0833">Ubl conjugation pathway</keyword>
<dbReference type="GO" id="GO:0004843">
    <property type="term" value="F:cysteine-type deubiquitinase activity"/>
    <property type="evidence" value="ECO:0007669"/>
    <property type="project" value="UniProtKB-UniRule"/>
</dbReference>
<feature type="compositionally biased region" description="Basic residues" evidence="8">
    <location>
        <begin position="594"/>
        <end position="607"/>
    </location>
</feature>
<keyword evidence="5 7" id="KW-0378">Hydrolase</keyword>
<comment type="caution">
    <text evidence="10">The sequence shown here is derived from an EMBL/GenBank/DDBJ whole genome shotgun (WGS) entry which is preliminary data.</text>
</comment>
<dbReference type="InterPro" id="IPR038765">
    <property type="entry name" value="Papain-like_cys_pep_sf"/>
</dbReference>
<proteinExistence type="inferred from homology"/>
<feature type="compositionally biased region" description="Acidic residues" evidence="8">
    <location>
        <begin position="120"/>
        <end position="129"/>
    </location>
</feature>
<comment type="function">
    <text evidence="7">Recognizes and hydrolyzes the peptide bond at the C-terminal Gly of ubiquitin. Involved in the processing of poly-ubiquitin precursors as well as that of ubiquitinated proteins.</text>
</comment>
<dbReference type="Gene3D" id="3.90.70.10">
    <property type="entry name" value="Cysteine proteinases"/>
    <property type="match status" value="1"/>
</dbReference>
<dbReference type="EC" id="3.4.19.12" evidence="7"/>
<dbReference type="PANTHER" id="PTHR24006:SF758">
    <property type="entry name" value="UBIQUITIN CARBOXYL-TERMINAL HYDROLASE 36"/>
    <property type="match status" value="1"/>
</dbReference>
<dbReference type="GO" id="GO:0016579">
    <property type="term" value="P:protein deubiquitination"/>
    <property type="evidence" value="ECO:0007669"/>
    <property type="project" value="InterPro"/>
</dbReference>
<dbReference type="GO" id="GO:0006508">
    <property type="term" value="P:proteolysis"/>
    <property type="evidence" value="ECO:0007669"/>
    <property type="project" value="UniProtKB-KW"/>
</dbReference>
<dbReference type="InterPro" id="IPR050164">
    <property type="entry name" value="Peptidase_C19"/>
</dbReference>
<evidence type="ECO:0000313" key="11">
    <source>
        <dbReference type="Proteomes" id="UP000660262"/>
    </source>
</evidence>
<dbReference type="PROSITE" id="PS50235">
    <property type="entry name" value="USP_3"/>
    <property type="match status" value="1"/>
</dbReference>
<keyword evidence="6 7" id="KW-0788">Thiol protease</keyword>
<dbReference type="GO" id="GO:0005634">
    <property type="term" value="C:nucleus"/>
    <property type="evidence" value="ECO:0007669"/>
    <property type="project" value="TreeGrafter"/>
</dbReference>
<evidence type="ECO:0000256" key="7">
    <source>
        <dbReference type="RuleBase" id="RU366025"/>
    </source>
</evidence>
<evidence type="ECO:0000256" key="1">
    <source>
        <dbReference type="ARBA" id="ARBA00000707"/>
    </source>
</evidence>
<dbReference type="Pfam" id="PF00443">
    <property type="entry name" value="UCH"/>
    <property type="match status" value="1"/>
</dbReference>
<dbReference type="EMBL" id="BNJQ01000002">
    <property type="protein sequence ID" value="GHP01900.1"/>
    <property type="molecule type" value="Genomic_DNA"/>
</dbReference>
<reference evidence="10" key="1">
    <citation type="submission" date="2020-10" db="EMBL/GenBank/DDBJ databases">
        <title>Unveiling of a novel bifunctional photoreceptor, Dualchrome1, isolated from a cosmopolitan green alga.</title>
        <authorList>
            <person name="Suzuki S."/>
            <person name="Kawachi M."/>
        </authorList>
    </citation>
    <scope>NUCLEOTIDE SEQUENCE</scope>
    <source>
        <strain evidence="10">NIES 2893</strain>
    </source>
</reference>
<accession>A0A830H774</accession>
<feature type="region of interest" description="Disordered" evidence="8">
    <location>
        <begin position="28"/>
        <end position="68"/>
    </location>
</feature>
<keyword evidence="11" id="KW-1185">Reference proteome</keyword>
<dbReference type="AlphaFoldDB" id="A0A830H774"/>
<feature type="region of interest" description="Disordered" evidence="8">
    <location>
        <begin position="585"/>
        <end position="621"/>
    </location>
</feature>
<evidence type="ECO:0000259" key="9">
    <source>
        <dbReference type="PROSITE" id="PS50235"/>
    </source>
</evidence>
<dbReference type="OrthoDB" id="420187at2759"/>
<evidence type="ECO:0000256" key="5">
    <source>
        <dbReference type="ARBA" id="ARBA00022801"/>
    </source>
</evidence>
<evidence type="ECO:0000256" key="8">
    <source>
        <dbReference type="SAM" id="MobiDB-lite"/>
    </source>
</evidence>
<dbReference type="InterPro" id="IPR001394">
    <property type="entry name" value="Peptidase_C19_UCH"/>
</dbReference>
<dbReference type="SUPFAM" id="SSF54001">
    <property type="entry name" value="Cysteine proteinases"/>
    <property type="match status" value="1"/>
</dbReference>
<evidence type="ECO:0000256" key="2">
    <source>
        <dbReference type="ARBA" id="ARBA00009085"/>
    </source>
</evidence>
<sequence>MSPPAASAGVGPMITSAYDALTSLLNISPSQARENGGGPKRHNQGNASSHARLKFVSAKHTAAAQHADVVPKGKGVIVLRPPAAADDDNHATARLPNGTGKQDVSAKTRKKERKQQVDDGGGDDDDEQEKADQLPLPCPNAWPRVMRPGAGLHNCGNTCFLNAVLQSLTHTPAIASICLAPSRRRASNAAAATQRFDAMEELRNHVRTALAAGRGAIQPTRMVRTLRLVSRSFRIGRQEDAHEYLRELLEACDRSLGDGEKNDIQRVFGGKLRSRIVCTRCKRCSDKVEPCLDISVDLVQVRTVNEALQRYTMKEILEDDNAYACERCRRKVSAYKQLTIYQPPNCLALHLKRFSFSGRNGGKISRHTEFPLTLDIGPHTSDAADRHAAGRRPATQKYKLHAVLVHAGHSLHSGHYFCYVKSSSGAWYRADDSRVQAVSIDEVRRQQAYILFYTREGGGSTAAASTSTVAAAAPAMSNGTNSSEDDDDDDDDDIRNGPQRTVAASATMRHLKSPAGAGRSGNDTSPRNANAFRALGVSMRRSVGSSKTSYDRDYDAGRLTKNLKRRKRERGDMDIRLGARSELVPSSLPVRGGGVRKKGAHNHHRGNLRGIPNRGGRRKRK</sequence>
<feature type="region of interest" description="Disordered" evidence="8">
    <location>
        <begin position="84"/>
        <end position="140"/>
    </location>
</feature>
<organism evidence="10 11">
    <name type="scientific">Pycnococcus provasolii</name>
    <dbReference type="NCBI Taxonomy" id="41880"/>
    <lineage>
        <taxon>Eukaryota</taxon>
        <taxon>Viridiplantae</taxon>
        <taxon>Chlorophyta</taxon>
        <taxon>Pseudoscourfieldiophyceae</taxon>
        <taxon>Pseudoscourfieldiales</taxon>
        <taxon>Pycnococcaceae</taxon>
        <taxon>Pycnococcus</taxon>
    </lineage>
</organism>
<comment type="similarity">
    <text evidence="2 7">Belongs to the peptidase C19 family.</text>
</comment>
<dbReference type="GO" id="GO:0005829">
    <property type="term" value="C:cytosol"/>
    <property type="evidence" value="ECO:0007669"/>
    <property type="project" value="TreeGrafter"/>
</dbReference>
<evidence type="ECO:0000256" key="6">
    <source>
        <dbReference type="ARBA" id="ARBA00022807"/>
    </source>
</evidence>
<feature type="compositionally biased region" description="Acidic residues" evidence="8">
    <location>
        <begin position="483"/>
        <end position="493"/>
    </location>
</feature>
<evidence type="ECO:0000256" key="4">
    <source>
        <dbReference type="ARBA" id="ARBA00022786"/>
    </source>
</evidence>
<feature type="domain" description="USP" evidence="9">
    <location>
        <begin position="150"/>
        <end position="456"/>
    </location>
</feature>
<protein>
    <recommendedName>
        <fullName evidence="7">Ubiquitin carboxyl-terminal hydrolase</fullName>
        <ecNumber evidence="7">3.4.19.12</ecNumber>
    </recommendedName>
</protein>
<feature type="region of interest" description="Disordered" evidence="8">
    <location>
        <begin position="473"/>
        <end position="529"/>
    </location>
</feature>
<dbReference type="InterPro" id="IPR018200">
    <property type="entry name" value="USP_CS"/>
</dbReference>
<gene>
    <name evidence="10" type="ORF">PPROV_000065700</name>
</gene>
<dbReference type="PROSITE" id="PS00973">
    <property type="entry name" value="USP_2"/>
    <property type="match status" value="1"/>
</dbReference>
<comment type="catalytic activity">
    <reaction evidence="1 7">
        <text>Thiol-dependent hydrolysis of ester, thioester, amide, peptide and isopeptide bonds formed by the C-terminal Gly of ubiquitin (a 76-residue protein attached to proteins as an intracellular targeting signal).</text>
        <dbReference type="EC" id="3.4.19.12"/>
    </reaction>
</comment>
<evidence type="ECO:0000313" key="10">
    <source>
        <dbReference type="EMBL" id="GHP01900.1"/>
    </source>
</evidence>
<keyword evidence="3 7" id="KW-0645">Protease</keyword>